<dbReference type="InterPro" id="IPR021249">
    <property type="entry name" value="DUF2788"/>
</dbReference>
<keyword evidence="3" id="KW-1185">Reference proteome</keyword>
<dbReference type="AlphaFoldDB" id="A0A368L8W7"/>
<accession>A0A368L8W7</accession>
<evidence type="ECO:0000313" key="2">
    <source>
        <dbReference type="EMBL" id="RCS59679.1"/>
    </source>
</evidence>
<gene>
    <name evidence="2" type="ORF">DU000_02940</name>
</gene>
<evidence type="ECO:0000313" key="3">
    <source>
        <dbReference type="Proteomes" id="UP000252357"/>
    </source>
</evidence>
<comment type="caution">
    <text evidence="2">The sequence shown here is derived from an EMBL/GenBank/DDBJ whole genome shotgun (WGS) entry which is preliminary data.</text>
</comment>
<dbReference type="Pfam" id="PF10981">
    <property type="entry name" value="DUF2788"/>
    <property type="match status" value="1"/>
</dbReference>
<sequence length="71" mass="7450">MFGISEEQMTQLGVTVGVGGLIAYMCFIIFKLAKESNAGKTGTFVLFLVLSFGMLGFVAKGVIAKILGIDG</sequence>
<organism evidence="2 3">
    <name type="scientific">Parvibium lacunae</name>
    <dbReference type="NCBI Taxonomy" id="1888893"/>
    <lineage>
        <taxon>Bacteria</taxon>
        <taxon>Pseudomonadati</taxon>
        <taxon>Pseudomonadota</taxon>
        <taxon>Betaproteobacteria</taxon>
        <taxon>Burkholderiales</taxon>
        <taxon>Alcaligenaceae</taxon>
        <taxon>Parvibium</taxon>
    </lineage>
</organism>
<keyword evidence="1" id="KW-0812">Transmembrane</keyword>
<evidence type="ECO:0000256" key="1">
    <source>
        <dbReference type="SAM" id="Phobius"/>
    </source>
</evidence>
<protein>
    <submittedName>
        <fullName evidence="2">DUF2788 domain-containing protein</fullName>
    </submittedName>
</protein>
<dbReference type="RefSeq" id="WP_114401826.1">
    <property type="nucleotide sequence ID" value="NZ_QPGB01000001.1"/>
</dbReference>
<keyword evidence="1" id="KW-1133">Transmembrane helix</keyword>
<dbReference type="OrthoDB" id="5625617at2"/>
<feature type="transmembrane region" description="Helical" evidence="1">
    <location>
        <begin position="12"/>
        <end position="32"/>
    </location>
</feature>
<feature type="transmembrane region" description="Helical" evidence="1">
    <location>
        <begin position="44"/>
        <end position="67"/>
    </location>
</feature>
<dbReference type="EMBL" id="QPGB01000001">
    <property type="protein sequence ID" value="RCS59679.1"/>
    <property type="molecule type" value="Genomic_DNA"/>
</dbReference>
<name>A0A368L8W7_9BURK</name>
<reference evidence="2 3" key="1">
    <citation type="journal article" date="2018" name="Int. J. Syst. Evol. Microbiol.">
        <title>Parvibium lacunae gen. nov., sp. nov., a new member of the family Alcaligenaceae isolated from a freshwater pond.</title>
        <authorList>
            <person name="Chen W.M."/>
            <person name="Xie P.B."/>
            <person name="Hsu M.Y."/>
            <person name="Sheu S.Y."/>
        </authorList>
    </citation>
    <scope>NUCLEOTIDE SEQUENCE [LARGE SCALE GENOMIC DNA]</scope>
    <source>
        <strain evidence="2 3">KMB9</strain>
    </source>
</reference>
<keyword evidence="1" id="KW-0472">Membrane</keyword>
<dbReference type="Proteomes" id="UP000252357">
    <property type="component" value="Unassembled WGS sequence"/>
</dbReference>
<proteinExistence type="predicted"/>